<evidence type="ECO:0000256" key="1">
    <source>
        <dbReference type="ARBA" id="ARBA00001947"/>
    </source>
</evidence>
<dbReference type="SUPFAM" id="SSF55486">
    <property type="entry name" value="Metalloproteases ('zincins'), catalytic domain"/>
    <property type="match status" value="1"/>
</dbReference>
<dbReference type="STRING" id="1837282.A6F49_11750"/>
<evidence type="ECO:0000313" key="11">
    <source>
        <dbReference type="Proteomes" id="UP000078292"/>
    </source>
</evidence>
<dbReference type="Pfam" id="PF05649">
    <property type="entry name" value="Peptidase_M13_N"/>
    <property type="match status" value="1"/>
</dbReference>
<comment type="similarity">
    <text evidence="2">Belongs to the peptidase M13 family.</text>
</comment>
<keyword evidence="11" id="KW-1185">Reference proteome</keyword>
<dbReference type="PRINTS" id="PR00786">
    <property type="entry name" value="NEPRILYSIN"/>
</dbReference>
<dbReference type="GO" id="GO:0046872">
    <property type="term" value="F:metal ion binding"/>
    <property type="evidence" value="ECO:0007669"/>
    <property type="project" value="UniProtKB-KW"/>
</dbReference>
<dbReference type="Gene3D" id="1.10.1380.10">
    <property type="entry name" value="Neutral endopeptidase , domain2"/>
    <property type="match status" value="1"/>
</dbReference>
<dbReference type="PROSITE" id="PS51885">
    <property type="entry name" value="NEPRILYSIN"/>
    <property type="match status" value="1"/>
</dbReference>
<proteinExistence type="inferred from homology"/>
<comment type="caution">
    <text evidence="10">The sequence shown here is derived from an EMBL/GenBank/DDBJ whole genome shotgun (WGS) entry which is preliminary data.</text>
</comment>
<evidence type="ECO:0000259" key="8">
    <source>
        <dbReference type="Pfam" id="PF01431"/>
    </source>
</evidence>
<keyword evidence="6" id="KW-0862">Zinc</keyword>
<organism evidence="10 11">
    <name type="scientific">Enteractinococcus helveticum</name>
    <dbReference type="NCBI Taxonomy" id="1837282"/>
    <lineage>
        <taxon>Bacteria</taxon>
        <taxon>Bacillati</taxon>
        <taxon>Actinomycetota</taxon>
        <taxon>Actinomycetes</taxon>
        <taxon>Micrococcales</taxon>
        <taxon>Micrococcaceae</taxon>
    </lineage>
</organism>
<reference evidence="10 11" key="1">
    <citation type="submission" date="2016-04" db="EMBL/GenBank/DDBJ databases">
        <title>First whole genome shotgun sequence of the bacterium Enteractinococcus sp. strain UASWS1574.</title>
        <authorList>
            <person name="Crovadore J."/>
            <person name="Chablais R."/>
            <person name="Lefort F."/>
        </authorList>
    </citation>
    <scope>NUCLEOTIDE SEQUENCE [LARGE SCALE GENOMIC DNA]</scope>
    <source>
        <strain evidence="10 11">UASWS1574</strain>
    </source>
</reference>
<keyword evidence="7" id="KW-0482">Metalloprotease</keyword>
<dbReference type="Gene3D" id="3.40.390.10">
    <property type="entry name" value="Collagenase (Catalytic Domain)"/>
    <property type="match status" value="1"/>
</dbReference>
<dbReference type="PANTHER" id="PTHR11733:SF167">
    <property type="entry name" value="FI17812P1-RELATED"/>
    <property type="match status" value="1"/>
</dbReference>
<protein>
    <submittedName>
        <fullName evidence="10">Peptidase M13</fullName>
    </submittedName>
</protein>
<dbReference type="EMBL" id="LXEY01000019">
    <property type="protein sequence ID" value="OAV60614.1"/>
    <property type="molecule type" value="Genomic_DNA"/>
</dbReference>
<dbReference type="InterPro" id="IPR008753">
    <property type="entry name" value="Peptidase_M13_N"/>
</dbReference>
<dbReference type="CDD" id="cd08662">
    <property type="entry name" value="M13"/>
    <property type="match status" value="1"/>
</dbReference>
<dbReference type="Pfam" id="PF01431">
    <property type="entry name" value="Peptidase_M13"/>
    <property type="match status" value="1"/>
</dbReference>
<keyword evidence="4" id="KW-0479">Metal-binding</keyword>
<evidence type="ECO:0000256" key="5">
    <source>
        <dbReference type="ARBA" id="ARBA00022801"/>
    </source>
</evidence>
<dbReference type="InterPro" id="IPR000718">
    <property type="entry name" value="Peptidase_M13"/>
</dbReference>
<name>A0A1B7LYW8_9MICC</name>
<feature type="domain" description="Peptidase M13 C-terminal" evidence="8">
    <location>
        <begin position="456"/>
        <end position="669"/>
    </location>
</feature>
<evidence type="ECO:0000256" key="4">
    <source>
        <dbReference type="ARBA" id="ARBA00022723"/>
    </source>
</evidence>
<keyword evidence="3" id="KW-0645">Protease</keyword>
<dbReference type="Proteomes" id="UP000078292">
    <property type="component" value="Unassembled WGS sequence"/>
</dbReference>
<dbReference type="PANTHER" id="PTHR11733">
    <property type="entry name" value="ZINC METALLOPROTEASE FAMILY M13 NEPRILYSIN-RELATED"/>
    <property type="match status" value="1"/>
</dbReference>
<dbReference type="InterPro" id="IPR024079">
    <property type="entry name" value="MetalloPept_cat_dom_sf"/>
</dbReference>
<evidence type="ECO:0000313" key="10">
    <source>
        <dbReference type="EMBL" id="OAV60614.1"/>
    </source>
</evidence>
<dbReference type="InterPro" id="IPR018497">
    <property type="entry name" value="Peptidase_M13_C"/>
</dbReference>
<evidence type="ECO:0000256" key="6">
    <source>
        <dbReference type="ARBA" id="ARBA00022833"/>
    </source>
</evidence>
<dbReference type="GO" id="GO:0005886">
    <property type="term" value="C:plasma membrane"/>
    <property type="evidence" value="ECO:0007669"/>
    <property type="project" value="TreeGrafter"/>
</dbReference>
<dbReference type="GO" id="GO:0004222">
    <property type="term" value="F:metalloendopeptidase activity"/>
    <property type="evidence" value="ECO:0007669"/>
    <property type="project" value="InterPro"/>
</dbReference>
<comment type="cofactor">
    <cofactor evidence="1">
        <name>Zn(2+)</name>
        <dbReference type="ChEBI" id="CHEBI:29105"/>
    </cofactor>
</comment>
<evidence type="ECO:0000259" key="9">
    <source>
        <dbReference type="Pfam" id="PF05649"/>
    </source>
</evidence>
<accession>A0A1B7LYW8</accession>
<dbReference type="RefSeq" id="WP_043058150.1">
    <property type="nucleotide sequence ID" value="NZ_LXEY01000019.1"/>
</dbReference>
<dbReference type="GO" id="GO:0016485">
    <property type="term" value="P:protein processing"/>
    <property type="evidence" value="ECO:0007669"/>
    <property type="project" value="TreeGrafter"/>
</dbReference>
<sequence length="672" mass="76492">MTTTAPKPTQDLYRHVNGDWMENNTIPADRGTYGAFMELHDQSEIAVHDILESAAKELSKKQRKHSFQAAHSDEGAKLRIGALFTAMMDEKTIEALGVTPLWETLDKISEVETPQEFLKLTGKLQRKGIVGGPVGVGAMPDAGNPDRVLLHLIQSGLGLPDESYYREEKHAHVVDAYRTYVEKLFLLSGIAPTEKRARKMAKRVLDLETKIAEQHWDIVKVRDAVKRYNLFTRKKLLKKFPSAIHWLKGMKMAPGQKHDNRSEEIVVWQPDFFTGFEELLQSEPTKSWRTWLKLHLLSSHAPYMSKDFVEADFEFNKVLTGTEELRPRWKRAVALVNSTLGEDVGRLYVAQHYTESHREHMDELVDALQQAYHQSITELPWMSKKTRKKALEKLSKFNPMVGYPVKWHDYSDIKMNATDLISTLDRISEHEFEENLSKIEDGPDPEEWHMSPQTVNAYYSPLENAIVFPAAILQPPFFSPEATPAQNFGGIGAVIGHEIGHGFDDQGSQYDGDGALNNWWSDEDREAFTQRTQSLIDQYKVLAPSEAPEHSVNGELTLGENIGDLGGLGISHKALYLYLEQNPEAIKAQGLDPKDPEDRKTIDRQFFESWASVWRQLIRPEAAVTRVSTDPHSPNEFRANQVVKNLDAFHEAYATEPGDSMWLDPKERVTIW</sequence>
<keyword evidence="5" id="KW-0378">Hydrolase</keyword>
<evidence type="ECO:0000256" key="2">
    <source>
        <dbReference type="ARBA" id="ARBA00007357"/>
    </source>
</evidence>
<dbReference type="AlphaFoldDB" id="A0A1B7LYW8"/>
<evidence type="ECO:0000256" key="3">
    <source>
        <dbReference type="ARBA" id="ARBA00022670"/>
    </source>
</evidence>
<dbReference type="InterPro" id="IPR042089">
    <property type="entry name" value="Peptidase_M13_dom_2"/>
</dbReference>
<gene>
    <name evidence="10" type="ORF">A6F49_11750</name>
</gene>
<evidence type="ECO:0000256" key="7">
    <source>
        <dbReference type="ARBA" id="ARBA00023049"/>
    </source>
</evidence>
<feature type="domain" description="Peptidase M13 N-terminal" evidence="9">
    <location>
        <begin position="8"/>
        <end position="404"/>
    </location>
</feature>